<dbReference type="EMBL" id="JAWDGP010004261">
    <property type="protein sequence ID" value="KAK3766130.1"/>
    <property type="molecule type" value="Genomic_DNA"/>
</dbReference>
<dbReference type="AlphaFoldDB" id="A0AAE0ZBD5"/>
<protein>
    <submittedName>
        <fullName evidence="2">Uncharacterized protein</fullName>
    </submittedName>
</protein>
<organism evidence="2 3">
    <name type="scientific">Elysia crispata</name>
    <name type="common">lettuce slug</name>
    <dbReference type="NCBI Taxonomy" id="231223"/>
    <lineage>
        <taxon>Eukaryota</taxon>
        <taxon>Metazoa</taxon>
        <taxon>Spiralia</taxon>
        <taxon>Lophotrochozoa</taxon>
        <taxon>Mollusca</taxon>
        <taxon>Gastropoda</taxon>
        <taxon>Heterobranchia</taxon>
        <taxon>Euthyneura</taxon>
        <taxon>Panpulmonata</taxon>
        <taxon>Sacoglossa</taxon>
        <taxon>Placobranchoidea</taxon>
        <taxon>Plakobranchidae</taxon>
        <taxon>Elysia</taxon>
    </lineage>
</organism>
<evidence type="ECO:0000256" key="1">
    <source>
        <dbReference type="SAM" id="MobiDB-lite"/>
    </source>
</evidence>
<accession>A0AAE0ZBD5</accession>
<name>A0AAE0ZBD5_9GAST</name>
<feature type="region of interest" description="Disordered" evidence="1">
    <location>
        <begin position="45"/>
        <end position="67"/>
    </location>
</feature>
<dbReference type="Proteomes" id="UP001283361">
    <property type="component" value="Unassembled WGS sequence"/>
</dbReference>
<reference evidence="2" key="1">
    <citation type="journal article" date="2023" name="G3 (Bethesda)">
        <title>A reference genome for the long-term kleptoplast-retaining sea slug Elysia crispata morphotype clarki.</title>
        <authorList>
            <person name="Eastman K.E."/>
            <person name="Pendleton A.L."/>
            <person name="Shaikh M.A."/>
            <person name="Suttiyut T."/>
            <person name="Ogas R."/>
            <person name="Tomko P."/>
            <person name="Gavelis G."/>
            <person name="Widhalm J.R."/>
            <person name="Wisecaver J.H."/>
        </authorList>
    </citation>
    <scope>NUCLEOTIDE SEQUENCE</scope>
    <source>
        <strain evidence="2">ECLA1</strain>
    </source>
</reference>
<comment type="caution">
    <text evidence="2">The sequence shown here is derived from an EMBL/GenBank/DDBJ whole genome shotgun (WGS) entry which is preliminary data.</text>
</comment>
<evidence type="ECO:0000313" key="2">
    <source>
        <dbReference type="EMBL" id="KAK3766130.1"/>
    </source>
</evidence>
<evidence type="ECO:0000313" key="3">
    <source>
        <dbReference type="Proteomes" id="UP001283361"/>
    </source>
</evidence>
<feature type="compositionally biased region" description="Basic and acidic residues" evidence="1">
    <location>
        <begin position="45"/>
        <end position="57"/>
    </location>
</feature>
<keyword evidence="3" id="KW-1185">Reference proteome</keyword>
<proteinExistence type="predicted"/>
<sequence length="67" mass="7247">MLPDSASAIAKVSGSWKEILNLFLSKPISSNLASYSDLNSAEVIKKTRGSEQHRDSRAAGGGRRTRE</sequence>
<gene>
    <name evidence="2" type="ORF">RRG08_065848</name>
</gene>